<protein>
    <submittedName>
        <fullName evidence="3">Uncharacterized protein</fullName>
    </submittedName>
</protein>
<reference evidence="2 5" key="2">
    <citation type="submission" date="2021-01" db="EMBL/GenBank/DDBJ databases">
        <title>Whole genome shotgun sequence of Actinoplanes lobatus NBRC 12513.</title>
        <authorList>
            <person name="Komaki H."/>
            <person name="Tamura T."/>
        </authorList>
    </citation>
    <scope>NUCLEOTIDE SEQUENCE [LARGE SCALE GENOMIC DNA]</scope>
    <source>
        <strain evidence="2 5">NBRC 12513</strain>
    </source>
</reference>
<dbReference type="Proteomes" id="UP000590511">
    <property type="component" value="Unassembled WGS sequence"/>
</dbReference>
<evidence type="ECO:0000256" key="1">
    <source>
        <dbReference type="SAM" id="MobiDB-lite"/>
    </source>
</evidence>
<name>A0A7W7MGT5_9ACTN</name>
<dbReference type="EMBL" id="JACHNC010000001">
    <property type="protein sequence ID" value="MBB4749295.1"/>
    <property type="molecule type" value="Genomic_DNA"/>
</dbReference>
<feature type="compositionally biased region" description="Low complexity" evidence="1">
    <location>
        <begin position="67"/>
        <end position="77"/>
    </location>
</feature>
<dbReference type="RefSeq" id="WP_188121640.1">
    <property type="nucleotide sequence ID" value="NZ_BOMP01000040.1"/>
</dbReference>
<feature type="compositionally biased region" description="Basic and acidic residues" evidence="1">
    <location>
        <begin position="44"/>
        <end position="65"/>
    </location>
</feature>
<dbReference type="EMBL" id="BOMP01000040">
    <property type="protein sequence ID" value="GIE40234.1"/>
    <property type="molecule type" value="Genomic_DNA"/>
</dbReference>
<evidence type="ECO:0000313" key="5">
    <source>
        <dbReference type="Proteomes" id="UP000631312"/>
    </source>
</evidence>
<proteinExistence type="predicted"/>
<gene>
    <name evidence="2" type="ORF">Alo02nite_31320</name>
    <name evidence="3" type="ORF">BJ964_003456</name>
</gene>
<reference evidence="3 4" key="1">
    <citation type="submission" date="2020-08" db="EMBL/GenBank/DDBJ databases">
        <title>Sequencing the genomes of 1000 actinobacteria strains.</title>
        <authorList>
            <person name="Klenk H.-P."/>
        </authorList>
    </citation>
    <scope>NUCLEOTIDE SEQUENCE [LARGE SCALE GENOMIC DNA]</scope>
    <source>
        <strain evidence="3 4">DSM 43150</strain>
    </source>
</reference>
<accession>A0A7W7MGT5</accession>
<comment type="caution">
    <text evidence="3">The sequence shown here is derived from an EMBL/GenBank/DDBJ whole genome shotgun (WGS) entry which is preliminary data.</text>
</comment>
<evidence type="ECO:0000313" key="4">
    <source>
        <dbReference type="Proteomes" id="UP000590511"/>
    </source>
</evidence>
<dbReference type="Proteomes" id="UP000631312">
    <property type="component" value="Unassembled WGS sequence"/>
</dbReference>
<dbReference type="AlphaFoldDB" id="A0A7W7MGT5"/>
<evidence type="ECO:0000313" key="2">
    <source>
        <dbReference type="EMBL" id="GIE40234.1"/>
    </source>
</evidence>
<organism evidence="3 4">
    <name type="scientific">Actinoplanes lobatus</name>
    <dbReference type="NCBI Taxonomy" id="113568"/>
    <lineage>
        <taxon>Bacteria</taxon>
        <taxon>Bacillati</taxon>
        <taxon>Actinomycetota</taxon>
        <taxon>Actinomycetes</taxon>
        <taxon>Micromonosporales</taxon>
        <taxon>Micromonosporaceae</taxon>
        <taxon>Actinoplanes</taxon>
    </lineage>
</organism>
<sequence length="77" mass="9279">MSRFSEWFHRTFDDWAFRSFIGPAQTRGAVQGCDEPAREQWKRDLENRKRYTREQRERKRAERAARHSSSSRSSSLT</sequence>
<evidence type="ECO:0000313" key="3">
    <source>
        <dbReference type="EMBL" id="MBB4749295.1"/>
    </source>
</evidence>
<keyword evidence="5" id="KW-1185">Reference proteome</keyword>
<feature type="region of interest" description="Disordered" evidence="1">
    <location>
        <begin position="44"/>
        <end position="77"/>
    </location>
</feature>